<dbReference type="Pfam" id="PF00551">
    <property type="entry name" value="Formyl_trans_N"/>
    <property type="match status" value="1"/>
</dbReference>
<protein>
    <recommendedName>
        <fullName evidence="2">phosphoribosylglycinamide formyltransferase 1</fullName>
        <ecNumber evidence="2">2.1.2.2</ecNumber>
    </recommendedName>
</protein>
<dbReference type="InterPro" id="IPR036477">
    <property type="entry name" value="Formyl_transf_N_sf"/>
</dbReference>
<dbReference type="CDD" id="cd08645">
    <property type="entry name" value="FMT_core_GART"/>
    <property type="match status" value="1"/>
</dbReference>
<keyword evidence="4" id="KW-0658">Purine biosynthesis</keyword>
<gene>
    <name evidence="6" type="ORF">METZ01_LOCUS343525</name>
</gene>
<dbReference type="SUPFAM" id="SSF53328">
    <property type="entry name" value="Formyltransferase"/>
    <property type="match status" value="1"/>
</dbReference>
<evidence type="ECO:0000259" key="5">
    <source>
        <dbReference type="Pfam" id="PF00551"/>
    </source>
</evidence>
<dbReference type="EMBL" id="UINC01117913">
    <property type="protein sequence ID" value="SVC90671.1"/>
    <property type="molecule type" value="Genomic_DNA"/>
</dbReference>
<dbReference type="GO" id="GO:0004644">
    <property type="term" value="F:phosphoribosylglycinamide formyltransferase activity"/>
    <property type="evidence" value="ECO:0007669"/>
    <property type="project" value="UniProtKB-EC"/>
</dbReference>
<dbReference type="InterPro" id="IPR004607">
    <property type="entry name" value="GART"/>
</dbReference>
<feature type="domain" description="Formyl transferase N-terminal" evidence="5">
    <location>
        <begin position="8"/>
        <end position="183"/>
    </location>
</feature>
<dbReference type="Gene3D" id="3.40.50.170">
    <property type="entry name" value="Formyl transferase, N-terminal domain"/>
    <property type="match status" value="1"/>
</dbReference>
<organism evidence="6">
    <name type="scientific">marine metagenome</name>
    <dbReference type="NCBI Taxonomy" id="408172"/>
    <lineage>
        <taxon>unclassified sequences</taxon>
        <taxon>metagenomes</taxon>
        <taxon>ecological metagenomes</taxon>
    </lineage>
</organism>
<dbReference type="EC" id="2.1.2.2" evidence="2"/>
<name>A0A382R251_9ZZZZ</name>
<comment type="pathway">
    <text evidence="1">Purine metabolism; IMP biosynthesis via de novo pathway; N(2)-formyl-N(1)-(5-phospho-D-ribosyl)glycinamide from N(1)-(5-phospho-D-ribosyl)glycinamide (10-formyl THF route): step 1/1.</text>
</comment>
<accession>A0A382R251</accession>
<evidence type="ECO:0000256" key="3">
    <source>
        <dbReference type="ARBA" id="ARBA00022679"/>
    </source>
</evidence>
<reference evidence="6" key="1">
    <citation type="submission" date="2018-05" db="EMBL/GenBank/DDBJ databases">
        <authorList>
            <person name="Lanie J.A."/>
            <person name="Ng W.-L."/>
            <person name="Kazmierczak K.M."/>
            <person name="Andrzejewski T.M."/>
            <person name="Davidsen T.M."/>
            <person name="Wayne K.J."/>
            <person name="Tettelin H."/>
            <person name="Glass J.I."/>
            <person name="Rusch D."/>
            <person name="Podicherti R."/>
            <person name="Tsui H.-C.T."/>
            <person name="Winkler M.E."/>
        </authorList>
    </citation>
    <scope>NUCLEOTIDE SEQUENCE</scope>
</reference>
<dbReference type="PANTHER" id="PTHR43369">
    <property type="entry name" value="PHOSPHORIBOSYLGLYCINAMIDE FORMYLTRANSFERASE"/>
    <property type="match status" value="1"/>
</dbReference>
<dbReference type="HAMAP" id="MF_01930">
    <property type="entry name" value="PurN"/>
    <property type="match status" value="1"/>
</dbReference>
<evidence type="ECO:0000256" key="2">
    <source>
        <dbReference type="ARBA" id="ARBA00012254"/>
    </source>
</evidence>
<dbReference type="GO" id="GO:0006189">
    <property type="term" value="P:'de novo' IMP biosynthetic process"/>
    <property type="evidence" value="ECO:0007669"/>
    <property type="project" value="InterPro"/>
</dbReference>
<dbReference type="AlphaFoldDB" id="A0A382R251"/>
<dbReference type="PANTHER" id="PTHR43369:SF2">
    <property type="entry name" value="PHOSPHORIBOSYLGLYCINAMIDE FORMYLTRANSFERASE"/>
    <property type="match status" value="1"/>
</dbReference>
<keyword evidence="3" id="KW-0808">Transferase</keyword>
<evidence type="ECO:0000256" key="1">
    <source>
        <dbReference type="ARBA" id="ARBA00005054"/>
    </source>
</evidence>
<sequence>MEKFTFSVLISGNGSNLQAMIDAIKEKKIKGSINCVLSNNVDAYGLKRAKKVNIPTEILDHKKFNSREKFDASMIKILEKYSPDLIVLSGFMRILSPFFIKHYLGRILNIHPSLLPKYPGLNTHQRVLNGGDQYHGITIHFVDETLDGGPICAQSKLRVKTQSIQKLEAEIHALEHDLYPKVINWFGEGRLKLLKGVACLDQQPIATGIQI</sequence>
<dbReference type="GO" id="GO:0005829">
    <property type="term" value="C:cytosol"/>
    <property type="evidence" value="ECO:0007669"/>
    <property type="project" value="TreeGrafter"/>
</dbReference>
<evidence type="ECO:0000256" key="4">
    <source>
        <dbReference type="ARBA" id="ARBA00022755"/>
    </source>
</evidence>
<evidence type="ECO:0000313" key="6">
    <source>
        <dbReference type="EMBL" id="SVC90671.1"/>
    </source>
</evidence>
<dbReference type="InterPro" id="IPR002376">
    <property type="entry name" value="Formyl_transf_N"/>
</dbReference>
<proteinExistence type="inferred from homology"/>
<dbReference type="NCBIfam" id="TIGR00639">
    <property type="entry name" value="PurN"/>
    <property type="match status" value="1"/>
</dbReference>